<dbReference type="Gene3D" id="1.10.8.50">
    <property type="match status" value="1"/>
</dbReference>
<evidence type="ECO:0000256" key="5">
    <source>
        <dbReference type="HAMAP-Rule" id="MF_00844"/>
    </source>
</evidence>
<dbReference type="GO" id="GO:0072344">
    <property type="term" value="P:rescue of stalled ribosome"/>
    <property type="evidence" value="ECO:0007669"/>
    <property type="project" value="UniProtKB-UniRule"/>
</dbReference>
<dbReference type="PANTHER" id="PTHR15239:SF6">
    <property type="entry name" value="RIBOSOME QUALITY CONTROL COMPLEX SUBUNIT NEMF"/>
    <property type="match status" value="1"/>
</dbReference>
<dbReference type="Pfam" id="PF05833">
    <property type="entry name" value="NFACT_N"/>
    <property type="match status" value="1"/>
</dbReference>
<evidence type="ECO:0000256" key="3">
    <source>
        <dbReference type="ARBA" id="ARBA00022884"/>
    </source>
</evidence>
<keyword evidence="3 5" id="KW-0694">RNA-binding</keyword>
<evidence type="ECO:0000313" key="8">
    <source>
        <dbReference type="Proteomes" id="UP000019591"/>
    </source>
</evidence>
<dbReference type="KEGG" id="eac:EAL2_c14820"/>
<keyword evidence="4 5" id="KW-0648">Protein biosynthesis</keyword>
<gene>
    <name evidence="7" type="primary">yloA</name>
    <name evidence="5" type="synonym">rqcH</name>
    <name evidence="7" type="ORF">EAL2_c14820</name>
</gene>
<keyword evidence="2 5" id="KW-0699">rRNA-binding</keyword>
<dbReference type="RefSeq" id="WP_025435760.1">
    <property type="nucleotide sequence ID" value="NZ_CP007452.1"/>
</dbReference>
<dbReference type="GO" id="GO:0000049">
    <property type="term" value="F:tRNA binding"/>
    <property type="evidence" value="ECO:0007669"/>
    <property type="project" value="UniProtKB-UniRule"/>
</dbReference>
<protein>
    <recommendedName>
        <fullName evidence="5">Rqc2 homolog RqcH</fullName>
        <shortName evidence="5">RqcH</shortName>
    </recommendedName>
</protein>
<dbReference type="SUPFAM" id="SSF46946">
    <property type="entry name" value="S13-like H2TH domain"/>
    <property type="match status" value="1"/>
</dbReference>
<evidence type="ECO:0000256" key="1">
    <source>
        <dbReference type="ARBA" id="ARBA00022555"/>
    </source>
</evidence>
<organism evidence="7 8">
    <name type="scientific">Peptoclostridium acidaminophilum DSM 3953</name>
    <dbReference type="NCBI Taxonomy" id="1286171"/>
    <lineage>
        <taxon>Bacteria</taxon>
        <taxon>Bacillati</taxon>
        <taxon>Bacillota</taxon>
        <taxon>Clostridia</taxon>
        <taxon>Peptostreptococcales</taxon>
        <taxon>Peptoclostridiaceae</taxon>
        <taxon>Peptoclostridium</taxon>
    </lineage>
</organism>
<dbReference type="PATRIC" id="fig|1286171.3.peg.1433"/>
<dbReference type="GO" id="GO:0043023">
    <property type="term" value="F:ribosomal large subunit binding"/>
    <property type="evidence" value="ECO:0007669"/>
    <property type="project" value="UniProtKB-UniRule"/>
</dbReference>
<dbReference type="EMBL" id="CP007452">
    <property type="protein sequence ID" value="AHM56777.1"/>
    <property type="molecule type" value="Genomic_DNA"/>
</dbReference>
<dbReference type="InterPro" id="IPR043682">
    <property type="entry name" value="RqcH_bacterial"/>
</dbReference>
<dbReference type="Gene3D" id="2.30.310.10">
    <property type="entry name" value="ibrinogen binding protein from staphylococcus aureus domain"/>
    <property type="match status" value="1"/>
</dbReference>
<evidence type="ECO:0000256" key="2">
    <source>
        <dbReference type="ARBA" id="ARBA00022730"/>
    </source>
</evidence>
<dbReference type="eggNOG" id="COG1293">
    <property type="taxonomic scope" value="Bacteria"/>
</dbReference>
<accession>W8TKQ6</accession>
<dbReference type="AlphaFoldDB" id="W8TKQ6"/>
<name>W8TKQ6_PEPAC</name>
<feature type="coiled-coil region" evidence="5">
    <location>
        <begin position="305"/>
        <end position="339"/>
    </location>
</feature>
<dbReference type="HAMAP" id="MF_00844_B">
    <property type="entry name" value="RqcH_B"/>
    <property type="match status" value="1"/>
</dbReference>
<dbReference type="GO" id="GO:0019843">
    <property type="term" value="F:rRNA binding"/>
    <property type="evidence" value="ECO:0007669"/>
    <property type="project" value="UniProtKB-UniRule"/>
</dbReference>
<keyword evidence="8" id="KW-1185">Reference proteome</keyword>
<proteinExistence type="inferred from homology"/>
<dbReference type="STRING" id="1286171.EAL2_c14820"/>
<dbReference type="InterPro" id="IPR051608">
    <property type="entry name" value="RQC_Subunit_NEMF"/>
</dbReference>
<dbReference type="GO" id="GO:1990112">
    <property type="term" value="C:RQC complex"/>
    <property type="evidence" value="ECO:0007669"/>
    <property type="project" value="TreeGrafter"/>
</dbReference>
<reference evidence="7 8" key="1">
    <citation type="journal article" date="2014" name="Genome Announc.">
        <title>Complete Genome Sequence of Amino Acid-Utilizing Eubacterium acidaminophilum al-2 (DSM 3953).</title>
        <authorList>
            <person name="Poehlein A."/>
            <person name="Andreesen J.R."/>
            <person name="Daniel R."/>
        </authorList>
    </citation>
    <scope>NUCLEOTIDE SEQUENCE [LARGE SCALE GENOMIC DNA]</scope>
    <source>
        <strain evidence="7 8">DSM 3953</strain>
    </source>
</reference>
<dbReference type="PANTHER" id="PTHR15239">
    <property type="entry name" value="NUCLEAR EXPORT MEDIATOR FACTOR NEMF"/>
    <property type="match status" value="1"/>
</dbReference>
<dbReference type="InterPro" id="IPR010979">
    <property type="entry name" value="Ribosomal_uS13-like_H2TH"/>
</dbReference>
<comment type="similarity">
    <text evidence="5">Belongs to the NEMF family.</text>
</comment>
<evidence type="ECO:0000256" key="4">
    <source>
        <dbReference type="ARBA" id="ARBA00022917"/>
    </source>
</evidence>
<evidence type="ECO:0000259" key="6">
    <source>
        <dbReference type="Pfam" id="PF05670"/>
    </source>
</evidence>
<keyword evidence="5" id="KW-0175">Coiled coil</keyword>
<dbReference type="FunFam" id="2.30.310.10:FF:000004">
    <property type="entry name" value="Fibronectin-binding protein A"/>
    <property type="match status" value="1"/>
</dbReference>
<dbReference type="Proteomes" id="UP000019591">
    <property type="component" value="Chromosome"/>
</dbReference>
<keyword evidence="1 5" id="KW-0820">tRNA-binding</keyword>
<evidence type="ECO:0000313" key="7">
    <source>
        <dbReference type="EMBL" id="AHM56777.1"/>
    </source>
</evidence>
<comment type="subunit">
    <text evidence="5">Associates with stalled 50S ribosomal subunits. Binds to RqcP.</text>
</comment>
<dbReference type="OrthoDB" id="9766163at2"/>
<comment type="function">
    <text evidence="5">Key component of the ribosome quality control system (RQC), a ribosome-associated complex that mediates the extraction of incompletely synthesized nascent chains from stalled ribosomes and their subsequent degradation. RqcH recruits Ala-charged tRNA, and with RqcP directs the elongation of stalled nascent chains on 50S ribosomal subunits, leading to non-templated C-terminal alanine extensions (Ala tail). The Ala tail promotes nascent chain degradation. May add between 1 and at least 8 Ala residues. Binds to stalled 50S ribosomal subunits.</text>
</comment>
<sequence length="603" mass="68176">MALDGIFVHSLVKELSLVLVGGRIEKIYQPEGDEMVINIRNKGESVRLLLSASSSNPRAHIVKSAAKENPNTPPMFCMLSRKNLQGGRILSVTQPDFERIIKITVETLDELKQKKDIDILIEIMGKHSNIILVESATGRILDSIKRIPLSVSSYRQILPGNTYITPPPQDKLNPLEPVGKEEFEDRISGSNSPVFKAIYGSFKGISPIVAKEIVHRSSLPFDIHSSQLERRQLDSLYESFDRFFRQIKNGIFSPSIVIDKTTDTLVDFCFTRLTLYSSLSFIESESPSDILETFYMQRDLKERMKQKSINLRKSMTNKLERLQNKIQKQKQELLESENASRYKLYGDLITSYIYMIQPGMESVSVSNFFEEDSPLVEIPLEKNRTPSQNAQKYFKKYSKLKTAALELEKQITITLREIDYLENIIYSIENCESTDELDEIVDELIKEGLVKSRLKGKTKKKESEKAKTSKPLSFHSSDGFEIFVGKNNKQNDILTLKTAAPSDIWLHTKDIPGSHVIIRTGGKKASDTAILEAAMLAAYHSKARMSANVPVDYTERKNVKKPGGAKPGMVIYESNRTIYVTPSEEDLVAIKKNSPSSDSEKNS</sequence>
<dbReference type="InterPro" id="IPR008532">
    <property type="entry name" value="NFACT_RNA-bd"/>
</dbReference>
<feature type="domain" description="NFACT RNA-binding" evidence="6">
    <location>
        <begin position="471"/>
        <end position="568"/>
    </location>
</feature>
<dbReference type="Pfam" id="PF05670">
    <property type="entry name" value="NFACT-R_1"/>
    <property type="match status" value="1"/>
</dbReference>
<dbReference type="HOGENOM" id="CLU_022481_2_1_9"/>